<protein>
    <recommendedName>
        <fullName evidence="3">Cellulase</fullName>
    </recommendedName>
</protein>
<dbReference type="OrthoDB" id="5823761at2759"/>
<dbReference type="Proteomes" id="UP000007148">
    <property type="component" value="Unassembled WGS sequence"/>
</dbReference>
<dbReference type="STRING" id="1109443.G4TZQ0"/>
<dbReference type="Gene3D" id="3.20.20.80">
    <property type="entry name" value="Glycosidases"/>
    <property type="match status" value="1"/>
</dbReference>
<accession>G4TZQ0</accession>
<organism evidence="1 2">
    <name type="scientific">Serendipita indica (strain DSM 11827)</name>
    <name type="common">Root endophyte fungus</name>
    <name type="synonym">Piriformospora indica</name>
    <dbReference type="NCBI Taxonomy" id="1109443"/>
    <lineage>
        <taxon>Eukaryota</taxon>
        <taxon>Fungi</taxon>
        <taxon>Dikarya</taxon>
        <taxon>Basidiomycota</taxon>
        <taxon>Agaricomycotina</taxon>
        <taxon>Agaricomycetes</taxon>
        <taxon>Sebacinales</taxon>
        <taxon>Serendipitaceae</taxon>
        <taxon>Serendipita</taxon>
    </lineage>
</organism>
<dbReference type="AlphaFoldDB" id="G4TZQ0"/>
<name>G4TZQ0_SERID</name>
<comment type="caution">
    <text evidence="1">The sequence shown here is derived from an EMBL/GenBank/DDBJ whole genome shotgun (WGS) entry which is preliminary data.</text>
</comment>
<keyword evidence="2" id="KW-1185">Reference proteome</keyword>
<gene>
    <name evidence="1" type="ORF">PIIN_10779</name>
</gene>
<proteinExistence type="predicted"/>
<evidence type="ECO:0000313" key="1">
    <source>
        <dbReference type="EMBL" id="CCA76793.1"/>
    </source>
</evidence>
<dbReference type="HOGENOM" id="CLU_1504032_0_0_1"/>
<evidence type="ECO:0000313" key="2">
    <source>
        <dbReference type="Proteomes" id="UP000007148"/>
    </source>
</evidence>
<dbReference type="EMBL" id="CAFZ01001005">
    <property type="protein sequence ID" value="CCA76793.1"/>
    <property type="molecule type" value="Genomic_DNA"/>
</dbReference>
<dbReference type="InParanoid" id="G4TZQ0"/>
<reference evidence="1 2" key="1">
    <citation type="journal article" date="2011" name="PLoS Pathog.">
        <title>Endophytic Life Strategies Decoded by Genome and Transcriptome Analyses of the Mutualistic Root Symbiont Piriformospora indica.</title>
        <authorList>
            <person name="Zuccaro A."/>
            <person name="Lahrmann U."/>
            <person name="Guldener U."/>
            <person name="Langen G."/>
            <person name="Pfiffi S."/>
            <person name="Biedenkopf D."/>
            <person name="Wong P."/>
            <person name="Samans B."/>
            <person name="Grimm C."/>
            <person name="Basiewicz M."/>
            <person name="Murat C."/>
            <person name="Martin F."/>
            <person name="Kogel K.H."/>
        </authorList>
    </citation>
    <scope>NUCLEOTIDE SEQUENCE [LARGE SCALE GENOMIC DNA]</scope>
    <source>
        <strain evidence="1 2">DSM 11827</strain>
    </source>
</reference>
<sequence length="179" mass="20111">MSHEALTKVTNPDGSTTGLIFDVHRWDQESYWHETPFPRSGAKTECVRNNTDNADDLLACTCFMHILGAFSDWYVEGMRRRWRQVFNSETGGGNMARCVNYLSQGVAFEQANADIFIGITGWVAPLPWTRKSAIISVAYALQVLRLSYRSYALSEVPTNTGSGWTDTLLVQKCLVPYAM</sequence>
<evidence type="ECO:0008006" key="3">
    <source>
        <dbReference type="Google" id="ProtNLM"/>
    </source>
</evidence>